<sequence>MLYWPAMHGSFLFDDFPNLTALTSIDHVSSWRDLGIFLSQPRNFPGRPVAMLSFLMQKASWPDHPLHFRLINVGIHLLNGVLVFGLVRRVARHWLPNQVTPDLLQNRANVAACLAAAAWLFNPIQLSGVVLVVQRMTLLMAMFMLLGLLGYTRGLLATEWPAWRRSMWMLLGLGACMGLAFLSKENGVLLPVYALALDAALFREDVQRLPRTLAWLRRLLIWPVVLFVLGYLLWTLPNEWGHASTRNFTVDQRLLTEPRILFDYLGKIFLPRFGLYGLYHDGYVVSRNLFSPWTTLPALLALIGALSAALAGRRRWPLFALAVLWYLGGQLVESTTVMLELYFEHRNYMPLVGPVMALALSVARLPQGQRQRTLYLVAGLWLLACCVTTALSARVYASEDRLALVWANSQPDSTRAQVYLVDRLYKHGQPATALQVLEKAIQLRPNNISLAEDRVLLKCVQGDLAQADLDKLNTLLRTAVFDQGGWENIEILRTIATQGACPELTPKAWLGLADAQLSNPAYANNGLASGFLHYQKHYWAVSQGNLGTAIHELELTYQNDPDANIPRLEAKYLVSAQLYDQAIDVLRNTDYSRLPLLRRLLVDDRAINKADIGEIYRMRKNSRDAAGKPSSLIVGPYAPQ</sequence>
<feature type="transmembrane region" description="Helical" evidence="4">
    <location>
        <begin position="318"/>
        <end position="342"/>
    </location>
</feature>
<keyword evidence="1" id="KW-0677">Repeat</keyword>
<dbReference type="EMBL" id="QQSY01000001">
    <property type="protein sequence ID" value="RDJ00176.1"/>
    <property type="molecule type" value="Genomic_DNA"/>
</dbReference>
<dbReference type="PANTHER" id="PTHR44227">
    <property type="match status" value="1"/>
</dbReference>
<dbReference type="InterPro" id="IPR011990">
    <property type="entry name" value="TPR-like_helical_dom_sf"/>
</dbReference>
<reference evidence="5 6" key="1">
    <citation type="submission" date="2018-07" db="EMBL/GenBank/DDBJ databases">
        <title>Dyella solisilvae sp. nov., isolated from the pine and broad-leaved mixed forest soil.</title>
        <authorList>
            <person name="Gao Z."/>
            <person name="Qiu L."/>
        </authorList>
    </citation>
    <scope>NUCLEOTIDE SEQUENCE [LARGE SCALE GENOMIC DNA]</scope>
    <source>
        <strain evidence="5 6">DHG54</strain>
    </source>
</reference>
<feature type="transmembrane region" description="Helical" evidence="4">
    <location>
        <begin position="348"/>
        <end position="366"/>
    </location>
</feature>
<dbReference type="InterPro" id="IPR052346">
    <property type="entry name" value="O-mannosyl-transferase_TMTC"/>
</dbReference>
<keyword evidence="4" id="KW-0812">Transmembrane</keyword>
<keyword evidence="6" id="KW-1185">Reference proteome</keyword>
<feature type="transmembrane region" description="Helical" evidence="4">
    <location>
        <begin position="215"/>
        <end position="234"/>
    </location>
</feature>
<dbReference type="InterPro" id="IPR019734">
    <property type="entry name" value="TPR_rpt"/>
</dbReference>
<evidence type="ECO:0000313" key="5">
    <source>
        <dbReference type="EMBL" id="RDJ00176.1"/>
    </source>
</evidence>
<dbReference type="Proteomes" id="UP000254711">
    <property type="component" value="Unassembled WGS sequence"/>
</dbReference>
<keyword evidence="2 3" id="KW-0802">TPR repeat</keyword>
<keyword evidence="4" id="KW-1133">Transmembrane helix</keyword>
<evidence type="ECO:0000256" key="4">
    <source>
        <dbReference type="SAM" id="Phobius"/>
    </source>
</evidence>
<dbReference type="Gene3D" id="1.25.40.10">
    <property type="entry name" value="Tetratricopeptide repeat domain"/>
    <property type="match status" value="1"/>
</dbReference>
<dbReference type="AlphaFoldDB" id="A0A370KBZ5"/>
<proteinExistence type="predicted"/>
<feature type="transmembrane region" description="Helical" evidence="4">
    <location>
        <begin position="108"/>
        <end position="126"/>
    </location>
</feature>
<dbReference type="PROSITE" id="PS50005">
    <property type="entry name" value="TPR"/>
    <property type="match status" value="1"/>
</dbReference>
<evidence type="ECO:0000256" key="2">
    <source>
        <dbReference type="ARBA" id="ARBA00022803"/>
    </source>
</evidence>
<dbReference type="PANTHER" id="PTHR44227:SF3">
    <property type="entry name" value="PROTEIN O-MANNOSYL-TRANSFERASE TMTC4"/>
    <property type="match status" value="1"/>
</dbReference>
<dbReference type="SUPFAM" id="SSF48452">
    <property type="entry name" value="TPR-like"/>
    <property type="match status" value="1"/>
</dbReference>
<keyword evidence="4" id="KW-0472">Membrane</keyword>
<feature type="transmembrane region" description="Helical" evidence="4">
    <location>
        <begin position="290"/>
        <end position="311"/>
    </location>
</feature>
<organism evidence="5 6">
    <name type="scientific">Dyella solisilvae</name>
    <dbReference type="NCBI Taxonomy" id="1920168"/>
    <lineage>
        <taxon>Bacteria</taxon>
        <taxon>Pseudomonadati</taxon>
        <taxon>Pseudomonadota</taxon>
        <taxon>Gammaproteobacteria</taxon>
        <taxon>Lysobacterales</taxon>
        <taxon>Rhodanobacteraceae</taxon>
        <taxon>Dyella</taxon>
    </lineage>
</organism>
<feature type="transmembrane region" description="Helical" evidence="4">
    <location>
        <begin position="132"/>
        <end position="151"/>
    </location>
</feature>
<evidence type="ECO:0000256" key="1">
    <source>
        <dbReference type="ARBA" id="ARBA00022737"/>
    </source>
</evidence>
<accession>A0A370KBZ5</accession>
<comment type="caution">
    <text evidence="5">The sequence shown here is derived from an EMBL/GenBank/DDBJ whole genome shotgun (WGS) entry which is preliminary data.</text>
</comment>
<feature type="transmembrane region" description="Helical" evidence="4">
    <location>
        <begin position="373"/>
        <end position="393"/>
    </location>
</feature>
<name>A0A370KBZ5_9GAMM</name>
<evidence type="ECO:0000313" key="6">
    <source>
        <dbReference type="Proteomes" id="UP000254711"/>
    </source>
</evidence>
<evidence type="ECO:0000256" key="3">
    <source>
        <dbReference type="PROSITE-ProRule" id="PRU00339"/>
    </source>
</evidence>
<feature type="transmembrane region" description="Helical" evidence="4">
    <location>
        <begin position="66"/>
        <end position="87"/>
    </location>
</feature>
<gene>
    <name evidence="5" type="ORF">DVT68_05025</name>
</gene>
<protein>
    <submittedName>
        <fullName evidence="5">Uncharacterized protein</fullName>
    </submittedName>
</protein>
<feature type="repeat" description="TPR" evidence="3">
    <location>
        <begin position="414"/>
        <end position="447"/>
    </location>
</feature>